<evidence type="ECO:0008006" key="2">
    <source>
        <dbReference type="Google" id="ProtNLM"/>
    </source>
</evidence>
<dbReference type="AlphaFoldDB" id="A0A1K2I9V1"/>
<evidence type="ECO:0000313" key="1">
    <source>
        <dbReference type="EMBL" id="SFZ89012.1"/>
    </source>
</evidence>
<reference evidence="1" key="1">
    <citation type="submission" date="2016-11" db="EMBL/GenBank/DDBJ databases">
        <authorList>
            <person name="Jaros S."/>
            <person name="Januszkiewicz K."/>
            <person name="Wedrychowicz H."/>
        </authorList>
    </citation>
    <scope>NUCLEOTIDE SEQUENCE</scope>
    <source>
        <strain evidence="1">ACA-DC 565</strain>
    </source>
</reference>
<protein>
    <recommendedName>
        <fullName evidence="2">Lj965 prophage protein</fullName>
    </recommendedName>
</protein>
<dbReference type="Pfam" id="PF22398">
    <property type="entry name" value="DUF6978"/>
    <property type="match status" value="1"/>
</dbReference>
<dbReference type="EMBL" id="LT634362">
    <property type="protein sequence ID" value="SFZ89012.1"/>
    <property type="molecule type" value="Genomic_DNA"/>
</dbReference>
<organism evidence="1">
    <name type="scientific">Loigolactobacillus rennini</name>
    <dbReference type="NCBI Taxonomy" id="238013"/>
    <lineage>
        <taxon>Bacteria</taxon>
        <taxon>Bacillati</taxon>
        <taxon>Bacillota</taxon>
        <taxon>Bacilli</taxon>
        <taxon>Lactobacillales</taxon>
        <taxon>Lactobacillaceae</taxon>
        <taxon>Loigolactobacillus</taxon>
    </lineage>
</organism>
<gene>
    <name evidence="1" type="ORF">LREN565_2125</name>
</gene>
<proteinExistence type="predicted"/>
<name>A0A1K2I9V1_9LACO</name>
<dbReference type="InterPro" id="IPR053916">
    <property type="entry name" value="DUF6978"/>
</dbReference>
<sequence length="142" mass="16625">MNLDELGTSEVYELISALKLFLNHPTLSIPTLGKYQKENVVSDTKNNIEYKLKIYRGNLNIKYSIHIRFIDTNKHLVRLCINGSRHHNNNGTCVSPNHIHIYNFHDNYIEDKAYELDKVPFDKKDELATAFDKFLDFLNIKK</sequence>
<accession>A0A1K2I9V1</accession>